<gene>
    <name evidence="1" type="ORF">HPB47_007026</name>
</gene>
<organism evidence="1 2">
    <name type="scientific">Ixodes persulcatus</name>
    <name type="common">Taiga tick</name>
    <dbReference type="NCBI Taxonomy" id="34615"/>
    <lineage>
        <taxon>Eukaryota</taxon>
        <taxon>Metazoa</taxon>
        <taxon>Ecdysozoa</taxon>
        <taxon>Arthropoda</taxon>
        <taxon>Chelicerata</taxon>
        <taxon>Arachnida</taxon>
        <taxon>Acari</taxon>
        <taxon>Parasitiformes</taxon>
        <taxon>Ixodida</taxon>
        <taxon>Ixodoidea</taxon>
        <taxon>Ixodidae</taxon>
        <taxon>Ixodinae</taxon>
        <taxon>Ixodes</taxon>
    </lineage>
</organism>
<keyword evidence="2" id="KW-1185">Reference proteome</keyword>
<feature type="non-terminal residue" evidence="1">
    <location>
        <position position="1"/>
    </location>
</feature>
<comment type="caution">
    <text evidence="1">The sequence shown here is derived from an EMBL/GenBank/DDBJ whole genome shotgun (WGS) entry which is preliminary data.</text>
</comment>
<reference evidence="1 2" key="1">
    <citation type="journal article" date="2020" name="Cell">
        <title>Large-Scale Comparative Analyses of Tick Genomes Elucidate Their Genetic Diversity and Vector Capacities.</title>
        <authorList>
            <consortium name="Tick Genome and Microbiome Consortium (TIGMIC)"/>
            <person name="Jia N."/>
            <person name="Wang J."/>
            <person name="Shi W."/>
            <person name="Du L."/>
            <person name="Sun Y."/>
            <person name="Zhan W."/>
            <person name="Jiang J.F."/>
            <person name="Wang Q."/>
            <person name="Zhang B."/>
            <person name="Ji P."/>
            <person name="Bell-Sakyi L."/>
            <person name="Cui X.M."/>
            <person name="Yuan T.T."/>
            <person name="Jiang B.G."/>
            <person name="Yang W.F."/>
            <person name="Lam T.T."/>
            <person name="Chang Q.C."/>
            <person name="Ding S.J."/>
            <person name="Wang X.J."/>
            <person name="Zhu J.G."/>
            <person name="Ruan X.D."/>
            <person name="Zhao L."/>
            <person name="Wei J.T."/>
            <person name="Ye R.Z."/>
            <person name="Que T.C."/>
            <person name="Du C.H."/>
            <person name="Zhou Y.H."/>
            <person name="Cheng J.X."/>
            <person name="Dai P.F."/>
            <person name="Guo W.B."/>
            <person name="Han X.H."/>
            <person name="Huang E.J."/>
            <person name="Li L.F."/>
            <person name="Wei W."/>
            <person name="Gao Y.C."/>
            <person name="Liu J.Z."/>
            <person name="Shao H.Z."/>
            <person name="Wang X."/>
            <person name="Wang C.C."/>
            <person name="Yang T.C."/>
            <person name="Huo Q.B."/>
            <person name="Li W."/>
            <person name="Chen H.Y."/>
            <person name="Chen S.E."/>
            <person name="Zhou L.G."/>
            <person name="Ni X.B."/>
            <person name="Tian J.H."/>
            <person name="Sheng Y."/>
            <person name="Liu T."/>
            <person name="Pan Y.S."/>
            <person name="Xia L.Y."/>
            <person name="Li J."/>
            <person name="Zhao F."/>
            <person name="Cao W.C."/>
        </authorList>
    </citation>
    <scope>NUCLEOTIDE SEQUENCE [LARGE SCALE GENOMIC DNA]</scope>
    <source>
        <strain evidence="1">Iper-2018</strain>
    </source>
</reference>
<dbReference type="Proteomes" id="UP000805193">
    <property type="component" value="Unassembled WGS sequence"/>
</dbReference>
<name>A0AC60P9K9_IXOPE</name>
<sequence length="114" mass="12841">RRNFIQYAKVFPGSRLLGMTIDPKLYRLAVGWYEVVCGTILVLVPGRVKQASNCALLVLMLGAVYTHAALKDRFERMAPSIVFVLMLVCRLVVFYQVQSREKARAPEAARPKAD</sequence>
<evidence type="ECO:0000313" key="2">
    <source>
        <dbReference type="Proteomes" id="UP000805193"/>
    </source>
</evidence>
<protein>
    <submittedName>
        <fullName evidence="1">Uncharacterized protein</fullName>
    </submittedName>
</protein>
<accession>A0AC60P9K9</accession>
<proteinExistence type="predicted"/>
<evidence type="ECO:0000313" key="1">
    <source>
        <dbReference type="EMBL" id="KAG0415804.1"/>
    </source>
</evidence>
<dbReference type="EMBL" id="JABSTQ010011026">
    <property type="protein sequence ID" value="KAG0415804.1"/>
    <property type="molecule type" value="Genomic_DNA"/>
</dbReference>